<reference evidence="1" key="1">
    <citation type="submission" date="2022-10" db="EMBL/GenBank/DDBJ databases">
        <title>Complete Genome of Trichothecium roseum strain YXFP-22015, a Plant Pathogen Isolated from Citrus.</title>
        <authorList>
            <person name="Wang Y."/>
            <person name="Zhu L."/>
        </authorList>
    </citation>
    <scope>NUCLEOTIDE SEQUENCE</scope>
    <source>
        <strain evidence="1">YXFP-22015</strain>
    </source>
</reference>
<dbReference type="Proteomes" id="UP001163324">
    <property type="component" value="Chromosome 1"/>
</dbReference>
<comment type="caution">
    <text evidence="1">The sequence shown here is derived from an EMBL/GenBank/DDBJ whole genome shotgun (WGS) entry which is preliminary data.</text>
</comment>
<sequence length="556" mass="60296">MWTWTWARGIPAVILGAPVAPTPPLPHVINSQSPDHQLPQVFTMAPVLIEPTLNYKAIALVIGHGLVSLSASIQVGRSLYRSYRALGPAQDTRGRRAQRSTLIPIFAALAALSLSVATYGAVDYGILSYKVWANQRDIQVPARFHGDKGIFPRNENATVVHLGRWLTDTAVHLDALEILAEKARRFWWAQQLDLGLIPWNLLLAIEGRRRNIPLLWCYSLLGQFVSLSYAQNLFFVTLLLTPSPLPRGRNGLPVSRYVRFRNAVFPPKPANWVPHPVLWVLSLLSSLSTAALAPHFANTPSIVTLALANRALVFAPLLLHYVVPLGWGVTYAHPHQAYGTYTSLFNFVSVASFLLHAKATVMGLAYNAPEPYSHRHSVYIPFDIEQRSAWERTTSAFGKVLGAMTDHPVVATAGYDVLLSALTVGLWAAVRGTDSQIILSATVPGLQAPGNTFKGDPSVREGVKAKATNSHGDSDPEPPTPLRRGRPRKVKQEPETESEAAYEPTASEIASVAEGDEMPAAGASDWEATALTWGLSIIGGLGVGTAGVLGAECIAR</sequence>
<accession>A0ACC0VDY3</accession>
<evidence type="ECO:0000313" key="2">
    <source>
        <dbReference type="Proteomes" id="UP001163324"/>
    </source>
</evidence>
<name>A0ACC0VDY3_9HYPO</name>
<organism evidence="1 2">
    <name type="scientific">Trichothecium roseum</name>
    <dbReference type="NCBI Taxonomy" id="47278"/>
    <lineage>
        <taxon>Eukaryota</taxon>
        <taxon>Fungi</taxon>
        <taxon>Dikarya</taxon>
        <taxon>Ascomycota</taxon>
        <taxon>Pezizomycotina</taxon>
        <taxon>Sordariomycetes</taxon>
        <taxon>Hypocreomycetidae</taxon>
        <taxon>Hypocreales</taxon>
        <taxon>Hypocreales incertae sedis</taxon>
        <taxon>Trichothecium</taxon>
    </lineage>
</organism>
<gene>
    <name evidence="1" type="ORF">N3K66_001190</name>
</gene>
<dbReference type="EMBL" id="CM047940">
    <property type="protein sequence ID" value="KAI9904661.1"/>
    <property type="molecule type" value="Genomic_DNA"/>
</dbReference>
<proteinExistence type="predicted"/>
<keyword evidence="2" id="KW-1185">Reference proteome</keyword>
<evidence type="ECO:0000313" key="1">
    <source>
        <dbReference type="EMBL" id="KAI9904661.1"/>
    </source>
</evidence>
<protein>
    <submittedName>
        <fullName evidence="1">Uncharacterized protein</fullName>
    </submittedName>
</protein>